<dbReference type="EMBL" id="JAEHOE010000073">
    <property type="protein sequence ID" value="KAG2489398.1"/>
    <property type="molecule type" value="Genomic_DNA"/>
</dbReference>
<comment type="caution">
    <text evidence="8">The sequence shown here is derived from an EMBL/GenBank/DDBJ whole genome shotgun (WGS) entry which is preliminary data.</text>
</comment>
<dbReference type="AlphaFoldDB" id="A0A835XUS6"/>
<organism evidence="8 9">
    <name type="scientific">Edaphochlamys debaryana</name>
    <dbReference type="NCBI Taxonomy" id="47281"/>
    <lineage>
        <taxon>Eukaryota</taxon>
        <taxon>Viridiplantae</taxon>
        <taxon>Chlorophyta</taxon>
        <taxon>core chlorophytes</taxon>
        <taxon>Chlorophyceae</taxon>
        <taxon>CS clade</taxon>
        <taxon>Chlamydomonadales</taxon>
        <taxon>Chlamydomonadales incertae sedis</taxon>
        <taxon>Edaphochlamys</taxon>
    </lineage>
</organism>
<comment type="similarity">
    <text evidence="4">Belongs to the SIMIBI class G3E GTPase family. ZNG1 subfamily.</text>
</comment>
<dbReference type="Pfam" id="PF07683">
    <property type="entry name" value="CobW_C"/>
    <property type="match status" value="1"/>
</dbReference>
<evidence type="ECO:0000256" key="6">
    <source>
        <dbReference type="SAM" id="MobiDB-lite"/>
    </source>
</evidence>
<dbReference type="SUPFAM" id="SSF90002">
    <property type="entry name" value="Hypothetical protein YjiA, C-terminal domain"/>
    <property type="match status" value="1"/>
</dbReference>
<dbReference type="InterPro" id="IPR003495">
    <property type="entry name" value="CobW/HypB/UreG_nucleotide-bd"/>
</dbReference>
<dbReference type="Pfam" id="PF02492">
    <property type="entry name" value="cobW"/>
    <property type="match status" value="2"/>
</dbReference>
<dbReference type="Gene3D" id="3.40.50.300">
    <property type="entry name" value="P-loop containing nucleotide triphosphate hydrolases"/>
    <property type="match status" value="2"/>
</dbReference>
<keyword evidence="1" id="KW-0547">Nucleotide-binding</keyword>
<dbReference type="GO" id="GO:0016787">
    <property type="term" value="F:hydrolase activity"/>
    <property type="evidence" value="ECO:0007669"/>
    <property type="project" value="UniProtKB-KW"/>
</dbReference>
<name>A0A835XUS6_9CHLO</name>
<dbReference type="Gene3D" id="3.30.1220.10">
    <property type="entry name" value="CobW-like, C-terminal domain"/>
    <property type="match status" value="1"/>
</dbReference>
<sequence length="597" mass="63298">MPGGRTKADRKRAMEDSVAATVAVIVNDMAELNIDAALVANSRLVQRGEKLVTMQNGCICCTLREDLVEELAKLAAAKAFDYVVIESTGISEPMQVAETFTFSLPDADDADAPAKRQTAAAGDEPEPEPAAAQPGARKKRRSSSRGGAQSDPDEDMNDDDGAPSGKVQDAKAKGSAKGKGKGRRASEGGGGAGDDDGDDGDACPLVMTRALSDVARLDTCVTVVDAASFHDNLASIEELADRFGRDVPEGDDRSIANLLVEQVEFADVILLNKTDLVKPSQLRSIAAALRRLNPRATLHETVRSQVDVRLVVGTGRFDMEQAAEAPGWLQSMKGEGPTPESEEYGISTYVFRSRRPFHPGRLYTTFLERYFLTKVINVMDGPGPDPSGPDGESEDSEASGSGSGSDDDDDPESSASAAAAAEPGASGGNSSGSGSSGSDDEEEADDGEGEGGGRGGVAKDNLAAYEAARAEVMRAMKRDLGYVMRSKGFLWLATQPGAMVGWGQAGVVLQMAREGPWFAAIPEDEWPEDPKIRDKIRADFDPDSDVGDRRQEIVFIGQGLKPDAIRQRLESCLATDEELADVEGMEDPLFGEEAGEE</sequence>
<evidence type="ECO:0000259" key="7">
    <source>
        <dbReference type="SMART" id="SM00833"/>
    </source>
</evidence>
<feature type="compositionally biased region" description="Acidic residues" evidence="6">
    <location>
        <begin position="151"/>
        <end position="161"/>
    </location>
</feature>
<dbReference type="Proteomes" id="UP000612055">
    <property type="component" value="Unassembled WGS sequence"/>
</dbReference>
<evidence type="ECO:0000256" key="4">
    <source>
        <dbReference type="ARBA" id="ARBA00034320"/>
    </source>
</evidence>
<feature type="region of interest" description="Disordered" evidence="6">
    <location>
        <begin position="105"/>
        <end position="199"/>
    </location>
</feature>
<proteinExistence type="inferred from homology"/>
<feature type="compositionally biased region" description="Acidic residues" evidence="6">
    <location>
        <begin position="438"/>
        <end position="449"/>
    </location>
</feature>
<dbReference type="InterPro" id="IPR011629">
    <property type="entry name" value="CobW-like_C"/>
</dbReference>
<dbReference type="SMART" id="SM00833">
    <property type="entry name" value="CobW_C"/>
    <property type="match status" value="1"/>
</dbReference>
<dbReference type="CDD" id="cd03112">
    <property type="entry name" value="CobW-like"/>
    <property type="match status" value="1"/>
</dbReference>
<keyword evidence="2" id="KW-0378">Hydrolase</keyword>
<dbReference type="PANTHER" id="PTHR43603">
    <property type="entry name" value="COBW DOMAIN-CONTAINING PROTEIN DDB_G0274527"/>
    <property type="match status" value="1"/>
</dbReference>
<accession>A0A835XUS6</accession>
<dbReference type="GO" id="GO:0000166">
    <property type="term" value="F:nucleotide binding"/>
    <property type="evidence" value="ECO:0007669"/>
    <property type="project" value="UniProtKB-KW"/>
</dbReference>
<feature type="domain" description="CobW C-terminal" evidence="7">
    <location>
        <begin position="346"/>
        <end position="573"/>
    </location>
</feature>
<evidence type="ECO:0000256" key="3">
    <source>
        <dbReference type="ARBA" id="ARBA00023186"/>
    </source>
</evidence>
<keyword evidence="3" id="KW-0143">Chaperone</keyword>
<dbReference type="InterPro" id="IPR027417">
    <property type="entry name" value="P-loop_NTPase"/>
</dbReference>
<dbReference type="InterPro" id="IPR036627">
    <property type="entry name" value="CobW-likC_sf"/>
</dbReference>
<gene>
    <name evidence="8" type="ORF">HYH03_012039</name>
</gene>
<reference evidence="8" key="1">
    <citation type="journal article" date="2020" name="bioRxiv">
        <title>Comparative genomics of Chlamydomonas.</title>
        <authorList>
            <person name="Craig R.J."/>
            <person name="Hasan A.R."/>
            <person name="Ness R.W."/>
            <person name="Keightley P.D."/>
        </authorList>
    </citation>
    <scope>NUCLEOTIDE SEQUENCE</scope>
    <source>
        <strain evidence="8">CCAP 11/70</strain>
    </source>
</reference>
<dbReference type="PANTHER" id="PTHR43603:SF1">
    <property type="entry name" value="ZINC-REGULATED GTPASE METALLOPROTEIN ACTIVATOR 1"/>
    <property type="match status" value="1"/>
</dbReference>
<keyword evidence="9" id="KW-1185">Reference proteome</keyword>
<feature type="compositionally biased region" description="Basic residues" evidence="6">
    <location>
        <begin position="174"/>
        <end position="183"/>
    </location>
</feature>
<evidence type="ECO:0000313" key="9">
    <source>
        <dbReference type="Proteomes" id="UP000612055"/>
    </source>
</evidence>
<dbReference type="OrthoDB" id="272672at2759"/>
<evidence type="ECO:0000313" key="8">
    <source>
        <dbReference type="EMBL" id="KAG2489398.1"/>
    </source>
</evidence>
<comment type="catalytic activity">
    <reaction evidence="5">
        <text>GTP + H2O = GDP + phosphate + H(+)</text>
        <dbReference type="Rhea" id="RHEA:19669"/>
        <dbReference type="ChEBI" id="CHEBI:15377"/>
        <dbReference type="ChEBI" id="CHEBI:15378"/>
        <dbReference type="ChEBI" id="CHEBI:37565"/>
        <dbReference type="ChEBI" id="CHEBI:43474"/>
        <dbReference type="ChEBI" id="CHEBI:58189"/>
    </reaction>
    <physiologicalReaction direction="left-to-right" evidence="5">
        <dbReference type="Rhea" id="RHEA:19670"/>
    </physiologicalReaction>
</comment>
<feature type="compositionally biased region" description="Low complexity" evidence="6">
    <location>
        <begin position="413"/>
        <end position="424"/>
    </location>
</feature>
<evidence type="ECO:0000256" key="5">
    <source>
        <dbReference type="ARBA" id="ARBA00049117"/>
    </source>
</evidence>
<dbReference type="InterPro" id="IPR051927">
    <property type="entry name" value="Zn_Chap_cDPG_Synth"/>
</dbReference>
<evidence type="ECO:0000256" key="1">
    <source>
        <dbReference type="ARBA" id="ARBA00022741"/>
    </source>
</evidence>
<dbReference type="SUPFAM" id="SSF52540">
    <property type="entry name" value="P-loop containing nucleoside triphosphate hydrolases"/>
    <property type="match status" value="2"/>
</dbReference>
<feature type="compositionally biased region" description="Gly residues" evidence="6">
    <location>
        <begin position="425"/>
        <end position="435"/>
    </location>
</feature>
<protein>
    <recommendedName>
        <fullName evidence="7">CobW C-terminal domain-containing protein</fullName>
    </recommendedName>
</protein>
<feature type="region of interest" description="Disordered" evidence="6">
    <location>
        <begin position="378"/>
        <end position="458"/>
    </location>
</feature>
<evidence type="ECO:0000256" key="2">
    <source>
        <dbReference type="ARBA" id="ARBA00022801"/>
    </source>
</evidence>